<organism evidence="7 8">
    <name type="scientific">Marinoscillum furvescens DSM 4134</name>
    <dbReference type="NCBI Taxonomy" id="1122208"/>
    <lineage>
        <taxon>Bacteria</taxon>
        <taxon>Pseudomonadati</taxon>
        <taxon>Bacteroidota</taxon>
        <taxon>Cytophagia</taxon>
        <taxon>Cytophagales</taxon>
        <taxon>Reichenbachiellaceae</taxon>
        <taxon>Marinoscillum</taxon>
    </lineage>
</organism>
<dbReference type="InterPro" id="IPR000847">
    <property type="entry name" value="LysR_HTH_N"/>
</dbReference>
<sequence length="313" mass="35676">MTLQQLEYALALQRNGSFNKAAERLGITQPALSTQIKKLETEIGVQLFNRNTNPIEVTRDGQHFLERSQQVLTDAKRLVDFSKGLGQHYKDRLKVGIIPTLAPFLVPLFSSDLQKDFPDFYLDIHELTTENVVAGVRDGSLDVGLISTPISVPGIVFEPLFYERFFLYSAEHTNGKAHVDLQDISYDELWLLNEGNCFRDQINDFCDLNKIRADKRFVYRSNSIDALIRIVDTKGGMTILPELSMLSLDEDQEERVLPISDTPKAREISMIMTKNYDKQRFVAKLGEYVCRNIPKHMLSASNYEIVDPQIKGI</sequence>
<keyword evidence="4" id="KW-0010">Activator</keyword>
<comment type="similarity">
    <text evidence="1">Belongs to the LysR transcriptional regulatory family.</text>
</comment>
<evidence type="ECO:0000313" key="8">
    <source>
        <dbReference type="Proteomes" id="UP000256779"/>
    </source>
</evidence>
<dbReference type="PANTHER" id="PTHR30346">
    <property type="entry name" value="TRANSCRIPTIONAL DUAL REGULATOR HCAR-RELATED"/>
    <property type="match status" value="1"/>
</dbReference>
<dbReference type="GO" id="GO:0003700">
    <property type="term" value="F:DNA-binding transcription factor activity"/>
    <property type="evidence" value="ECO:0007669"/>
    <property type="project" value="InterPro"/>
</dbReference>
<gene>
    <name evidence="7" type="ORF">C7460_12945</name>
</gene>
<dbReference type="InterPro" id="IPR036388">
    <property type="entry name" value="WH-like_DNA-bd_sf"/>
</dbReference>
<dbReference type="PANTHER" id="PTHR30346:SF26">
    <property type="entry name" value="HYDROGEN PEROXIDE-INDUCIBLE GENES ACTIVATOR"/>
    <property type="match status" value="1"/>
</dbReference>
<dbReference type="PROSITE" id="PS50931">
    <property type="entry name" value="HTH_LYSR"/>
    <property type="match status" value="1"/>
</dbReference>
<dbReference type="FunFam" id="1.10.10.10:FF:000001">
    <property type="entry name" value="LysR family transcriptional regulator"/>
    <property type="match status" value="1"/>
</dbReference>
<dbReference type="SUPFAM" id="SSF53850">
    <property type="entry name" value="Periplasmic binding protein-like II"/>
    <property type="match status" value="1"/>
</dbReference>
<keyword evidence="2" id="KW-0805">Transcription regulation</keyword>
<evidence type="ECO:0000256" key="1">
    <source>
        <dbReference type="ARBA" id="ARBA00009437"/>
    </source>
</evidence>
<dbReference type="PRINTS" id="PR00039">
    <property type="entry name" value="HTHLYSR"/>
</dbReference>
<keyword evidence="8" id="KW-1185">Reference proteome</keyword>
<evidence type="ECO:0000256" key="3">
    <source>
        <dbReference type="ARBA" id="ARBA00023125"/>
    </source>
</evidence>
<dbReference type="Gene3D" id="3.40.190.10">
    <property type="entry name" value="Periplasmic binding protein-like II"/>
    <property type="match status" value="2"/>
</dbReference>
<evidence type="ECO:0000256" key="2">
    <source>
        <dbReference type="ARBA" id="ARBA00023015"/>
    </source>
</evidence>
<protein>
    <submittedName>
        <fullName evidence="7">LysR family hydrogen peroxide-inducible transcriptional activator</fullName>
    </submittedName>
</protein>
<dbReference type="InterPro" id="IPR036390">
    <property type="entry name" value="WH_DNA-bd_sf"/>
</dbReference>
<evidence type="ECO:0000313" key="7">
    <source>
        <dbReference type="EMBL" id="RED92658.1"/>
    </source>
</evidence>
<name>A0A3D9KYW2_MARFU</name>
<keyword evidence="3" id="KW-0238">DNA-binding</keyword>
<keyword evidence="5" id="KW-0804">Transcription</keyword>
<comment type="caution">
    <text evidence="7">The sequence shown here is derived from an EMBL/GenBank/DDBJ whole genome shotgun (WGS) entry which is preliminary data.</text>
</comment>
<dbReference type="CDD" id="cd08411">
    <property type="entry name" value="PBP2_OxyR"/>
    <property type="match status" value="1"/>
</dbReference>
<dbReference type="Gene3D" id="1.10.10.10">
    <property type="entry name" value="Winged helix-like DNA-binding domain superfamily/Winged helix DNA-binding domain"/>
    <property type="match status" value="1"/>
</dbReference>
<dbReference type="SUPFAM" id="SSF46785">
    <property type="entry name" value="Winged helix' DNA-binding domain"/>
    <property type="match status" value="1"/>
</dbReference>
<dbReference type="RefSeq" id="WP_115870196.1">
    <property type="nucleotide sequence ID" value="NZ_QREG01000029.1"/>
</dbReference>
<dbReference type="Pfam" id="PF00126">
    <property type="entry name" value="HTH_1"/>
    <property type="match status" value="1"/>
</dbReference>
<dbReference type="Proteomes" id="UP000256779">
    <property type="component" value="Unassembled WGS sequence"/>
</dbReference>
<feature type="domain" description="HTH lysR-type" evidence="6">
    <location>
        <begin position="1"/>
        <end position="58"/>
    </location>
</feature>
<accession>A0A3D9KYW2</accession>
<dbReference type="InterPro" id="IPR005119">
    <property type="entry name" value="LysR_subst-bd"/>
</dbReference>
<evidence type="ECO:0000256" key="5">
    <source>
        <dbReference type="ARBA" id="ARBA00023163"/>
    </source>
</evidence>
<evidence type="ECO:0000259" key="6">
    <source>
        <dbReference type="PROSITE" id="PS50931"/>
    </source>
</evidence>
<dbReference type="AlphaFoldDB" id="A0A3D9KYW2"/>
<dbReference type="GO" id="GO:0032993">
    <property type="term" value="C:protein-DNA complex"/>
    <property type="evidence" value="ECO:0007669"/>
    <property type="project" value="TreeGrafter"/>
</dbReference>
<reference evidence="7 8" key="1">
    <citation type="submission" date="2018-07" db="EMBL/GenBank/DDBJ databases">
        <title>Genomic Encyclopedia of Type Strains, Phase IV (KMG-IV): sequencing the most valuable type-strain genomes for metagenomic binning, comparative biology and taxonomic classification.</title>
        <authorList>
            <person name="Goeker M."/>
        </authorList>
    </citation>
    <scope>NUCLEOTIDE SEQUENCE [LARGE SCALE GENOMIC DNA]</scope>
    <source>
        <strain evidence="7 8">DSM 4134</strain>
    </source>
</reference>
<evidence type="ECO:0000256" key="4">
    <source>
        <dbReference type="ARBA" id="ARBA00023159"/>
    </source>
</evidence>
<dbReference type="EMBL" id="QREG01000029">
    <property type="protein sequence ID" value="RED92658.1"/>
    <property type="molecule type" value="Genomic_DNA"/>
</dbReference>
<proteinExistence type="inferred from homology"/>
<dbReference type="Pfam" id="PF03466">
    <property type="entry name" value="LysR_substrate"/>
    <property type="match status" value="1"/>
</dbReference>
<dbReference type="OrthoDB" id="9803735at2"/>
<dbReference type="GO" id="GO:0003677">
    <property type="term" value="F:DNA binding"/>
    <property type="evidence" value="ECO:0007669"/>
    <property type="project" value="UniProtKB-KW"/>
</dbReference>